<reference evidence="1" key="1">
    <citation type="submission" date="2015-12" db="EMBL/GenBank/DDBJ databases">
        <title>Gene expression during late stages of embryo sac development: a critical building block for successful pollen-pistil interactions.</title>
        <authorList>
            <person name="Liu Y."/>
            <person name="Joly V."/>
            <person name="Sabar M."/>
            <person name="Matton D.P."/>
        </authorList>
    </citation>
    <scope>NUCLEOTIDE SEQUENCE</scope>
</reference>
<sequence>MERYISLAIEEGNRSVIITGGYIGGQFGETAQKMARLINVPEMEKQTPSARSPKPKAFYIETIRSNKWSTISPIKDKSSSVIIQGGSEVSEEDVLQRCIICKFQVPLAVNTYIKWISSDGFAVYGILHSQFIRNE</sequence>
<evidence type="ECO:0000313" key="1">
    <source>
        <dbReference type="EMBL" id="JAP22240.1"/>
    </source>
</evidence>
<dbReference type="AlphaFoldDB" id="A0A0V0HQS9"/>
<proteinExistence type="predicted"/>
<name>A0A0V0HQS9_SOLCH</name>
<dbReference type="EMBL" id="GEDG01016786">
    <property type="protein sequence ID" value="JAP22240.1"/>
    <property type="molecule type" value="Transcribed_RNA"/>
</dbReference>
<organism evidence="1">
    <name type="scientific">Solanum chacoense</name>
    <name type="common">Chaco potato</name>
    <dbReference type="NCBI Taxonomy" id="4108"/>
    <lineage>
        <taxon>Eukaryota</taxon>
        <taxon>Viridiplantae</taxon>
        <taxon>Streptophyta</taxon>
        <taxon>Embryophyta</taxon>
        <taxon>Tracheophyta</taxon>
        <taxon>Spermatophyta</taxon>
        <taxon>Magnoliopsida</taxon>
        <taxon>eudicotyledons</taxon>
        <taxon>Gunneridae</taxon>
        <taxon>Pentapetalae</taxon>
        <taxon>asterids</taxon>
        <taxon>lamiids</taxon>
        <taxon>Solanales</taxon>
        <taxon>Solanaceae</taxon>
        <taxon>Solanoideae</taxon>
        <taxon>Solaneae</taxon>
        <taxon>Solanum</taxon>
    </lineage>
</organism>
<protein>
    <submittedName>
        <fullName evidence="1">Putative ovule protein</fullName>
    </submittedName>
</protein>
<accession>A0A0V0HQS9</accession>